<feature type="region of interest" description="Disordered" evidence="5">
    <location>
        <begin position="84"/>
        <end position="149"/>
    </location>
</feature>
<dbReference type="Gene3D" id="1.10.10.790">
    <property type="entry name" value="Surp module"/>
    <property type="match status" value="1"/>
</dbReference>
<evidence type="ECO:0000256" key="1">
    <source>
        <dbReference type="ARBA" id="ARBA00022723"/>
    </source>
</evidence>
<keyword evidence="3 4" id="KW-0862">Zinc</keyword>
<protein>
    <recommendedName>
        <fullName evidence="6">C3H1-type domain-containing protein</fullName>
    </recommendedName>
</protein>
<feature type="zinc finger region" description="C3H1-type" evidence="4">
    <location>
        <begin position="326"/>
        <end position="353"/>
    </location>
</feature>
<reference evidence="8" key="1">
    <citation type="journal article" date="2013" name="Science">
        <title>The Amborella genome and the evolution of flowering plants.</title>
        <authorList>
            <consortium name="Amborella Genome Project"/>
        </authorList>
    </citation>
    <scope>NUCLEOTIDE SEQUENCE [LARGE SCALE GENOMIC DNA]</scope>
</reference>
<keyword evidence="2 4" id="KW-0863">Zinc-finger</keyword>
<dbReference type="GO" id="GO:0003723">
    <property type="term" value="F:RNA binding"/>
    <property type="evidence" value="ECO:0007669"/>
    <property type="project" value="InterPro"/>
</dbReference>
<dbReference type="Gene3D" id="4.10.1000.10">
    <property type="entry name" value="Zinc finger, CCCH-type"/>
    <property type="match status" value="1"/>
</dbReference>
<dbReference type="STRING" id="13333.W1NDL6"/>
<dbReference type="Proteomes" id="UP000017836">
    <property type="component" value="Unassembled WGS sequence"/>
</dbReference>
<proteinExistence type="predicted"/>
<dbReference type="SUPFAM" id="SSF90229">
    <property type="entry name" value="CCCH zinc finger"/>
    <property type="match status" value="1"/>
</dbReference>
<keyword evidence="8" id="KW-1185">Reference proteome</keyword>
<name>W1NDL6_AMBTC</name>
<feature type="compositionally biased region" description="Basic and acidic residues" evidence="5">
    <location>
        <begin position="229"/>
        <end position="249"/>
    </location>
</feature>
<organism evidence="7 8">
    <name type="scientific">Amborella trichopoda</name>
    <dbReference type="NCBI Taxonomy" id="13333"/>
    <lineage>
        <taxon>Eukaryota</taxon>
        <taxon>Viridiplantae</taxon>
        <taxon>Streptophyta</taxon>
        <taxon>Embryophyta</taxon>
        <taxon>Tracheophyta</taxon>
        <taxon>Spermatophyta</taxon>
        <taxon>Magnoliopsida</taxon>
        <taxon>Amborellales</taxon>
        <taxon>Amborellaceae</taxon>
        <taxon>Amborella</taxon>
    </lineage>
</organism>
<evidence type="ECO:0000259" key="6">
    <source>
        <dbReference type="PROSITE" id="PS50103"/>
    </source>
</evidence>
<dbReference type="Gramene" id="ERM93742">
    <property type="protein sequence ID" value="ERM93742"/>
    <property type="gene ID" value="AMTR_s00004p00261980"/>
</dbReference>
<feature type="region of interest" description="Disordered" evidence="5">
    <location>
        <begin position="206"/>
        <end position="274"/>
    </location>
</feature>
<feature type="compositionally biased region" description="Acidic residues" evidence="5">
    <location>
        <begin position="89"/>
        <end position="131"/>
    </location>
</feature>
<evidence type="ECO:0000313" key="8">
    <source>
        <dbReference type="Proteomes" id="UP000017836"/>
    </source>
</evidence>
<feature type="region of interest" description="Disordered" evidence="5">
    <location>
        <begin position="804"/>
        <end position="852"/>
    </location>
</feature>
<dbReference type="PANTHER" id="PTHR36886">
    <property type="entry name" value="PROTEIN FRIGIDA-ESSENTIAL 1"/>
    <property type="match status" value="1"/>
</dbReference>
<evidence type="ECO:0000256" key="4">
    <source>
        <dbReference type="PROSITE-ProRule" id="PRU00723"/>
    </source>
</evidence>
<dbReference type="EMBL" id="KI397628">
    <property type="protein sequence ID" value="ERM93742.1"/>
    <property type="molecule type" value="Genomic_DNA"/>
</dbReference>
<dbReference type="PROSITE" id="PS50103">
    <property type="entry name" value="ZF_C3H1"/>
    <property type="match status" value="1"/>
</dbReference>
<accession>W1NDL6</accession>
<dbReference type="AlphaFoldDB" id="W1NDL6"/>
<dbReference type="Pfam" id="PF23030">
    <property type="entry name" value="SCAF11-like_C"/>
    <property type="match status" value="1"/>
</dbReference>
<dbReference type="InterPro" id="IPR036855">
    <property type="entry name" value="Znf_CCCH_sf"/>
</dbReference>
<sequence length="941" mass="103971">MANETEEDRGPLLPRDAEMRRAAEELACEVSQRGIDCEDRARFDKALNPAFAFLFDAPDPNSDAAIASRYYSWLKKTYQCRSGEVSMDDHEEEGQEEELEEEEGEEEEEELEEEGEELEEEQGEEAEEEDNASPSPAAESDAYHEVEVKGCEEVRKVASTDPSDKLQVKRNNTTCVTDQCSDLLDLRQHGVYALEGNGISEITSDKGKISRSLAGKKRSFGDSSWNEQQDNKEAFKGTQVLKDDNHDGVAGKSSFKSQEMADSPTSSNDSDSDGVLYSKRDLKALHTKPNMGLSEDLKLECSSLHVPPQRLRSRSPDAEEFGGRNKRSPLVCDFFARGWCIKGSSCKFLHQKDDVNEASQVTKGKTIEAMSWRGDTSDGAGERRAVDTSKYSIFSEQLSSSQGVSLTHSLAERSQLLSPQGDNASTGTMFRKDYGSLTSTYDGFHPLNFPGERSRFVSSNLEASRENPRQDSFVDNFRPIIFDMQDRHFPPISIGGDLQCYDRPSVVPSIHEKLGDNMYQRIPKGEYNHNSTFLSRYPSHYVHGDFGRPDPSLNWNRSNPASLLAGLSMPLVGDDGRYKPFKCEGNSLDLTIPKWSSRFSMHDVPMPGLNSFLRTSFSSNISYTNPAITGPGSSSTIGSPFSVFKLLDSPNIPNSKARSFLPCSFSMTGKSPPYGLRPEGETTSLQNIEQASPIPGGSRTYSYSNSRELSGSLRSSFSHTMARFSSPSSQYDPILDSIEPSGGEPHASFVASSFSESKCTESISQKLANGNRAMLESWSPGYNAKTDMDSFYRVNGDRVDIQKAETAEETPLADAKGTTSEPKEDKKSNPNVAAAGHAENAGDSANAADGNRHDKDSKLLKCFRAALVDFVKELLKPFWREGRLSKDAHKTVVKKAVEKVLSAMHPNQIPGTTESINQYLSTSRTKIRKLVEGYVAKYAKS</sequence>
<evidence type="ECO:0000256" key="2">
    <source>
        <dbReference type="ARBA" id="ARBA00022771"/>
    </source>
</evidence>
<dbReference type="SMART" id="SM00356">
    <property type="entry name" value="ZnF_C3H1"/>
    <property type="match status" value="1"/>
</dbReference>
<dbReference type="Pfam" id="PF00642">
    <property type="entry name" value="zf-CCCH"/>
    <property type="match status" value="1"/>
</dbReference>
<dbReference type="InterPro" id="IPR035967">
    <property type="entry name" value="SWAP/Surp_sf"/>
</dbReference>
<dbReference type="InterPro" id="IPR052650">
    <property type="entry name" value="Zinc_finger_CCCH"/>
</dbReference>
<dbReference type="GO" id="GO:0008270">
    <property type="term" value="F:zinc ion binding"/>
    <property type="evidence" value="ECO:0007669"/>
    <property type="project" value="UniProtKB-KW"/>
</dbReference>
<dbReference type="InterPro" id="IPR000571">
    <property type="entry name" value="Znf_CCCH"/>
</dbReference>
<keyword evidence="1 4" id="KW-0479">Metal-binding</keyword>
<feature type="compositionally biased region" description="Low complexity" evidence="5">
    <location>
        <begin position="838"/>
        <end position="849"/>
    </location>
</feature>
<feature type="domain" description="C3H1-type" evidence="6">
    <location>
        <begin position="326"/>
        <end position="353"/>
    </location>
</feature>
<evidence type="ECO:0000256" key="3">
    <source>
        <dbReference type="ARBA" id="ARBA00022833"/>
    </source>
</evidence>
<dbReference type="PANTHER" id="PTHR36886:SF3">
    <property type="entry name" value="PROTEIN FRIGIDA-ESSENTIAL 1"/>
    <property type="match status" value="1"/>
</dbReference>
<evidence type="ECO:0000313" key="7">
    <source>
        <dbReference type="EMBL" id="ERM93742.1"/>
    </source>
</evidence>
<dbReference type="eggNOG" id="ENOG502RGRS">
    <property type="taxonomic scope" value="Eukaryota"/>
</dbReference>
<gene>
    <name evidence="7" type="ORF">AMTR_s00004p00261980</name>
</gene>
<evidence type="ECO:0000256" key="5">
    <source>
        <dbReference type="SAM" id="MobiDB-lite"/>
    </source>
</evidence>
<dbReference type="GO" id="GO:0006396">
    <property type="term" value="P:RNA processing"/>
    <property type="evidence" value="ECO:0007669"/>
    <property type="project" value="InterPro"/>
</dbReference>
<dbReference type="HOGENOM" id="CLU_312003_0_0_1"/>
<dbReference type="InterPro" id="IPR057031">
    <property type="entry name" value="SFR19-like_C"/>
</dbReference>
<dbReference type="OMA" id="REYHASH"/>